<organism evidence="2 3">
    <name type="scientific">Halobacillus campisalis</name>
    <dbReference type="NCBI Taxonomy" id="435909"/>
    <lineage>
        <taxon>Bacteria</taxon>
        <taxon>Bacillati</taxon>
        <taxon>Bacillota</taxon>
        <taxon>Bacilli</taxon>
        <taxon>Bacillales</taxon>
        <taxon>Bacillaceae</taxon>
        <taxon>Halobacillus</taxon>
    </lineage>
</organism>
<keyword evidence="1" id="KW-1133">Transmembrane helix</keyword>
<proteinExistence type="predicted"/>
<keyword evidence="3" id="KW-1185">Reference proteome</keyword>
<evidence type="ECO:0000256" key="1">
    <source>
        <dbReference type="SAM" id="Phobius"/>
    </source>
</evidence>
<dbReference type="Proteomes" id="UP001596494">
    <property type="component" value="Unassembled WGS sequence"/>
</dbReference>
<name>A0ABW2K2R5_9BACI</name>
<gene>
    <name evidence="2" type="ORF">ACFQMN_09060</name>
</gene>
<keyword evidence="1" id="KW-0472">Membrane</keyword>
<dbReference type="EMBL" id="JBHTBY010000006">
    <property type="protein sequence ID" value="MFC7321028.1"/>
    <property type="molecule type" value="Genomic_DNA"/>
</dbReference>
<evidence type="ECO:0000313" key="3">
    <source>
        <dbReference type="Proteomes" id="UP001596494"/>
    </source>
</evidence>
<protein>
    <submittedName>
        <fullName evidence="2">PilN domain-containing protein</fullName>
    </submittedName>
</protein>
<evidence type="ECO:0000313" key="2">
    <source>
        <dbReference type="EMBL" id="MFC7321028.1"/>
    </source>
</evidence>
<keyword evidence="1" id="KW-0812">Transmembrane</keyword>
<accession>A0ABW2K2R5</accession>
<dbReference type="RefSeq" id="WP_289214571.1">
    <property type="nucleotide sequence ID" value="NZ_JAPVRC010000001.1"/>
</dbReference>
<feature type="transmembrane region" description="Helical" evidence="1">
    <location>
        <begin position="20"/>
        <end position="38"/>
    </location>
</feature>
<comment type="caution">
    <text evidence="2">The sequence shown here is derived from an EMBL/GenBank/DDBJ whole genome shotgun (WGS) entry which is preliminary data.</text>
</comment>
<reference evidence="3" key="1">
    <citation type="journal article" date="2019" name="Int. J. Syst. Evol. Microbiol.">
        <title>The Global Catalogue of Microorganisms (GCM) 10K type strain sequencing project: providing services to taxonomists for standard genome sequencing and annotation.</title>
        <authorList>
            <consortium name="The Broad Institute Genomics Platform"/>
            <consortium name="The Broad Institute Genome Sequencing Center for Infectious Disease"/>
            <person name="Wu L."/>
            <person name="Ma J."/>
        </authorList>
    </citation>
    <scope>NUCLEOTIDE SEQUENCE [LARGE SCALE GENOMIC DNA]</scope>
    <source>
        <strain evidence="3">CCUG 73951</strain>
    </source>
</reference>
<sequence length="190" mass="21446">MMVDINLLEEKEKKNRTPLFIIVAAISAALIMFVIFMVSSQQLTIERDLNMERIEQLHQAQEKLQLTMTDEKAEAEGKLQEAHDGIIDSAVPAVPALEKMIGLLPERGYIENYILMDRSVAVQVRFDSFQQAAAYTDALLYDPLFENVELVDILSSETEADLDSFEYRTGYSASYSLNIASKMNNDGKVE</sequence>